<feature type="region of interest" description="Disordered" evidence="1">
    <location>
        <begin position="329"/>
        <end position="607"/>
    </location>
</feature>
<proteinExistence type="predicted"/>
<organism evidence="3 4">
    <name type="scientific">Cardiosporidium cionae</name>
    <dbReference type="NCBI Taxonomy" id="476202"/>
    <lineage>
        <taxon>Eukaryota</taxon>
        <taxon>Sar</taxon>
        <taxon>Alveolata</taxon>
        <taxon>Apicomplexa</taxon>
        <taxon>Aconoidasida</taxon>
        <taxon>Nephromycida</taxon>
        <taxon>Cardiosporidium</taxon>
    </lineage>
</organism>
<feature type="region of interest" description="Disordered" evidence="1">
    <location>
        <begin position="245"/>
        <end position="275"/>
    </location>
</feature>
<keyword evidence="2" id="KW-1133">Transmembrane helix</keyword>
<keyword evidence="4" id="KW-1185">Reference proteome</keyword>
<feature type="compositionally biased region" description="Basic and acidic residues" evidence="1">
    <location>
        <begin position="538"/>
        <end position="562"/>
    </location>
</feature>
<feature type="compositionally biased region" description="Basic and acidic residues" evidence="1">
    <location>
        <begin position="375"/>
        <end position="414"/>
    </location>
</feature>
<feature type="compositionally biased region" description="Basic and acidic residues" evidence="1">
    <location>
        <begin position="331"/>
        <end position="343"/>
    </location>
</feature>
<feature type="transmembrane region" description="Helical" evidence="2">
    <location>
        <begin position="6"/>
        <end position="29"/>
    </location>
</feature>
<dbReference type="Proteomes" id="UP000823046">
    <property type="component" value="Unassembled WGS sequence"/>
</dbReference>
<gene>
    <name evidence="3" type="ORF">IE077_001870</name>
</gene>
<evidence type="ECO:0000256" key="2">
    <source>
        <dbReference type="SAM" id="Phobius"/>
    </source>
</evidence>
<accession>A0ABQ7J4S9</accession>
<keyword evidence="2" id="KW-0812">Transmembrane</keyword>
<evidence type="ECO:0000256" key="1">
    <source>
        <dbReference type="SAM" id="MobiDB-lite"/>
    </source>
</evidence>
<reference evidence="3 4" key="1">
    <citation type="journal article" date="2020" name="bioRxiv">
        <title>Metabolic contributions of an alphaproteobacterial endosymbiont in the apicomplexan Cardiosporidium cionae.</title>
        <authorList>
            <person name="Hunter E.S."/>
            <person name="Paight C.J."/>
            <person name="Lane C.E."/>
        </authorList>
    </citation>
    <scope>NUCLEOTIDE SEQUENCE [LARGE SCALE GENOMIC DNA]</scope>
    <source>
        <strain evidence="3">ESH_2018</strain>
    </source>
</reference>
<feature type="compositionally biased region" description="Basic and acidic residues" evidence="1">
    <location>
        <begin position="575"/>
        <end position="594"/>
    </location>
</feature>
<feature type="compositionally biased region" description="Basic and acidic residues" evidence="1">
    <location>
        <begin position="478"/>
        <end position="488"/>
    </location>
</feature>
<comment type="caution">
    <text evidence="3">The sequence shown here is derived from an EMBL/GenBank/DDBJ whole genome shotgun (WGS) entry which is preliminary data.</text>
</comment>
<sequence>SFLSPHLSLLLSLSLSLLYILSVFLSLYLRKGFFVLKLHKATPIPSLSENIIEETVTSTSVIKESQPLISAMSGYWDTDEETSCSSAFLSVPEKENLSRGDDVSISEAAGDETKGQSSNHSLISFNGKITPSPEIKDLINLEALSTGLFKPPEGRIAALKVSVSHLLMGSTMKYANIMDIHSSVYSQHMALMYIPKSFYILPLGGQTRLLRNLDVPFVAKLMASLHPLLCVSGNDSTKLSFEPSDFSENATVKPNEGNEENSLQDASIIPSEDSLLDSPTRFSSWKPQEEGILLWGGDKRVALTEEMSCFILGDSTRLYFLDLMESTETSRSIDRKNKEKFEKFPSSPSHCSAALPSEEILSEIPPPHRGSSEVNRNENRRSQKIESEEHASSMKYEGGHIRVSQNERKRKTEDFQSSGIERSKKRASRDASSTHGNFSLLKERYYRHSKYTHSNYSSLSSRDEEEDGTSPIRKKSRVKDTPRDDKRYTQTMRSPSPEDLRHRRRATPDEGHAMRFPQGKETPSGSSSSHPYGSSYTTRKEDFLPSDGKHRQREAPTRDRRIGGRRPSSLSPPRDSQRFDKIKSKENRRREKFEGPLTSSSSHTHQR</sequence>
<protein>
    <submittedName>
        <fullName evidence="3">Uncharacterized protein</fullName>
    </submittedName>
</protein>
<feature type="compositionally biased region" description="Basic and acidic residues" evidence="1">
    <location>
        <begin position="496"/>
        <end position="513"/>
    </location>
</feature>
<evidence type="ECO:0000313" key="4">
    <source>
        <dbReference type="Proteomes" id="UP000823046"/>
    </source>
</evidence>
<feature type="compositionally biased region" description="Low complexity" evidence="1">
    <location>
        <begin position="523"/>
        <end position="536"/>
    </location>
</feature>
<feature type="compositionally biased region" description="Polar residues" evidence="1">
    <location>
        <begin position="597"/>
        <end position="607"/>
    </location>
</feature>
<feature type="non-terminal residue" evidence="3">
    <location>
        <position position="1"/>
    </location>
</feature>
<dbReference type="EMBL" id="JADAQX010001024">
    <property type="protein sequence ID" value="KAF8819026.1"/>
    <property type="molecule type" value="Genomic_DNA"/>
</dbReference>
<evidence type="ECO:0000313" key="3">
    <source>
        <dbReference type="EMBL" id="KAF8819026.1"/>
    </source>
</evidence>
<feature type="compositionally biased region" description="Low complexity" evidence="1">
    <location>
        <begin position="565"/>
        <end position="574"/>
    </location>
</feature>
<name>A0ABQ7J4S9_9APIC</name>
<keyword evidence="2" id="KW-0472">Membrane</keyword>